<reference evidence="2 3" key="1">
    <citation type="journal article" date="2019" name="Int. J. Syst. Evol. Microbiol.">
        <title>The Global Catalogue of Microorganisms (GCM) 10K type strain sequencing project: providing services to taxonomists for standard genome sequencing and annotation.</title>
        <authorList>
            <consortium name="The Broad Institute Genomics Platform"/>
            <consortium name="The Broad Institute Genome Sequencing Center for Infectious Disease"/>
            <person name="Wu L."/>
            <person name="Ma J."/>
        </authorList>
    </citation>
    <scope>NUCLEOTIDE SEQUENCE [LARGE SCALE GENOMIC DNA]</scope>
    <source>
        <strain evidence="2 3">JCM 15628</strain>
    </source>
</reference>
<proteinExistence type="predicted"/>
<feature type="domain" description="DinB-like" evidence="1">
    <location>
        <begin position="17"/>
        <end position="164"/>
    </location>
</feature>
<protein>
    <submittedName>
        <fullName evidence="2">DUF664 domain-containing protein</fullName>
    </submittedName>
</protein>
<comment type="caution">
    <text evidence="2">The sequence shown here is derived from an EMBL/GenBank/DDBJ whole genome shotgun (WGS) entry which is preliminary data.</text>
</comment>
<dbReference type="RefSeq" id="WP_344060944.1">
    <property type="nucleotide sequence ID" value="NZ_BAAAPU010000007.1"/>
</dbReference>
<evidence type="ECO:0000259" key="1">
    <source>
        <dbReference type="Pfam" id="PF12867"/>
    </source>
</evidence>
<sequence>MDDETTAARDLMLDAFGRIRDGVPEVVDGLSVDELLWRPDADANHIAWLVWHLARQQDDQVAHLATEESAWLADGWVDRFGLPYPPDAHGWSMSSEEVGSFTVADPGLFAEYHGDVHDRTAALIERLDAEGYARVIDPRWDPPVTVGIRLVSVLDDAAKHLGQAEYVRGLVERRR</sequence>
<keyword evidence="3" id="KW-1185">Reference proteome</keyword>
<name>A0ABN2S1B9_9MICO</name>
<evidence type="ECO:0000313" key="3">
    <source>
        <dbReference type="Proteomes" id="UP001500013"/>
    </source>
</evidence>
<dbReference type="NCBIfam" id="NF047843">
    <property type="entry name" value="MST_Rv0443"/>
    <property type="match status" value="1"/>
</dbReference>
<dbReference type="InterPro" id="IPR024775">
    <property type="entry name" value="DinB-like"/>
</dbReference>
<gene>
    <name evidence="2" type="ORF">GCM10009817_18530</name>
</gene>
<accession>A0ABN2S1B9</accession>
<evidence type="ECO:0000313" key="2">
    <source>
        <dbReference type="EMBL" id="GAA1978362.1"/>
    </source>
</evidence>
<dbReference type="InterPro" id="IPR034660">
    <property type="entry name" value="DinB/YfiT-like"/>
</dbReference>
<dbReference type="EMBL" id="BAAAPU010000007">
    <property type="protein sequence ID" value="GAA1978362.1"/>
    <property type="molecule type" value="Genomic_DNA"/>
</dbReference>
<dbReference type="SUPFAM" id="SSF109854">
    <property type="entry name" value="DinB/YfiT-like putative metalloenzymes"/>
    <property type="match status" value="1"/>
</dbReference>
<dbReference type="Gene3D" id="1.20.120.450">
    <property type="entry name" value="dinb family like domain"/>
    <property type="match status" value="1"/>
</dbReference>
<organism evidence="2 3">
    <name type="scientific">Terrabacter lapilli</name>
    <dbReference type="NCBI Taxonomy" id="436231"/>
    <lineage>
        <taxon>Bacteria</taxon>
        <taxon>Bacillati</taxon>
        <taxon>Actinomycetota</taxon>
        <taxon>Actinomycetes</taxon>
        <taxon>Micrococcales</taxon>
        <taxon>Intrasporangiaceae</taxon>
        <taxon>Terrabacter</taxon>
    </lineage>
</organism>
<dbReference type="Proteomes" id="UP001500013">
    <property type="component" value="Unassembled WGS sequence"/>
</dbReference>
<dbReference type="Pfam" id="PF12867">
    <property type="entry name" value="DinB_2"/>
    <property type="match status" value="1"/>
</dbReference>